<name>A0A0L6Z526_9CLOT</name>
<dbReference type="InterPro" id="IPR015927">
    <property type="entry name" value="Peptidase_S24_S26A/B/C"/>
</dbReference>
<dbReference type="Gene3D" id="2.10.109.10">
    <property type="entry name" value="Umud Fragment, subunit A"/>
    <property type="match status" value="1"/>
</dbReference>
<dbReference type="PANTHER" id="PTHR33516">
    <property type="entry name" value="LEXA REPRESSOR"/>
    <property type="match status" value="1"/>
</dbReference>
<dbReference type="Proteomes" id="UP000037043">
    <property type="component" value="Unassembled WGS sequence"/>
</dbReference>
<dbReference type="InterPro" id="IPR039418">
    <property type="entry name" value="LexA-like"/>
</dbReference>
<keyword evidence="2" id="KW-0378">Hydrolase</keyword>
<dbReference type="Pfam" id="PF00717">
    <property type="entry name" value="Peptidase_S24"/>
    <property type="match status" value="1"/>
</dbReference>
<proteinExistence type="predicted"/>
<feature type="domain" description="Peptidase S24/S26A/S26B/S26C" evidence="1">
    <location>
        <begin position="12"/>
        <end position="73"/>
    </location>
</feature>
<dbReference type="InterPro" id="IPR050077">
    <property type="entry name" value="LexA_repressor"/>
</dbReference>
<reference evidence="3" key="1">
    <citation type="submission" date="2015-08" db="EMBL/GenBank/DDBJ databases">
        <title>Genome sequence of the strict anaerobe Clostridium homopropionicum LuHBu1 (DSM 5847T).</title>
        <authorList>
            <person name="Poehlein A."/>
            <person name="Beck M."/>
            <person name="Schiel-Bengelsdorf B."/>
            <person name="Bengelsdorf F.R."/>
            <person name="Daniel R."/>
            <person name="Duerre P."/>
        </authorList>
    </citation>
    <scope>NUCLEOTIDE SEQUENCE [LARGE SCALE GENOMIC DNA]</scope>
    <source>
        <strain evidence="3">DSM 5847</strain>
    </source>
</reference>
<dbReference type="AlphaFoldDB" id="A0A0L6Z526"/>
<evidence type="ECO:0000259" key="1">
    <source>
        <dbReference type="Pfam" id="PF00717"/>
    </source>
</evidence>
<dbReference type="EC" id="3.4.21.88" evidence="2"/>
<evidence type="ECO:0000313" key="3">
    <source>
        <dbReference type="Proteomes" id="UP000037043"/>
    </source>
</evidence>
<accession>A0A0L6Z526</accession>
<dbReference type="InterPro" id="IPR036286">
    <property type="entry name" value="LexA/Signal_pep-like_sf"/>
</dbReference>
<sequence>MVLLCTFKLLLTVIIKGQNTAENRDIVAAAEGETATLKRFTKMGDSVILMPENPNYEPIMLRSEDARIIGVAVGVLKRGER</sequence>
<evidence type="ECO:0000313" key="2">
    <source>
        <dbReference type="EMBL" id="KOA18067.1"/>
    </source>
</evidence>
<gene>
    <name evidence="2" type="primary">lexA_3</name>
    <name evidence="2" type="ORF">CLHOM_35800</name>
</gene>
<protein>
    <submittedName>
        <fullName evidence="2">LexA repressor</fullName>
        <ecNumber evidence="2">3.4.21.88</ecNumber>
    </submittedName>
</protein>
<dbReference type="CDD" id="cd06529">
    <property type="entry name" value="S24_LexA-like"/>
    <property type="match status" value="1"/>
</dbReference>
<dbReference type="PATRIC" id="fig|1121318.3.peg.3582"/>
<comment type="caution">
    <text evidence="2">The sequence shown here is derived from an EMBL/GenBank/DDBJ whole genome shotgun (WGS) entry which is preliminary data.</text>
</comment>
<organism evidence="2 3">
    <name type="scientific">Clostridium homopropionicum DSM 5847</name>
    <dbReference type="NCBI Taxonomy" id="1121318"/>
    <lineage>
        <taxon>Bacteria</taxon>
        <taxon>Bacillati</taxon>
        <taxon>Bacillota</taxon>
        <taxon>Clostridia</taxon>
        <taxon>Eubacteriales</taxon>
        <taxon>Clostridiaceae</taxon>
        <taxon>Clostridium</taxon>
    </lineage>
</organism>
<dbReference type="PANTHER" id="PTHR33516:SF2">
    <property type="entry name" value="LEXA REPRESSOR-RELATED"/>
    <property type="match status" value="1"/>
</dbReference>
<dbReference type="STRING" id="36844.SAMN04488501_1356"/>
<dbReference type="SUPFAM" id="SSF51306">
    <property type="entry name" value="LexA/Signal peptidase"/>
    <property type="match status" value="1"/>
</dbReference>
<dbReference type="GO" id="GO:0004252">
    <property type="term" value="F:serine-type endopeptidase activity"/>
    <property type="evidence" value="ECO:0007669"/>
    <property type="project" value="UniProtKB-EC"/>
</dbReference>
<dbReference type="EMBL" id="LHUR01000048">
    <property type="protein sequence ID" value="KOA18067.1"/>
    <property type="molecule type" value="Genomic_DNA"/>
</dbReference>
<keyword evidence="3" id="KW-1185">Reference proteome</keyword>